<comment type="catalytic activity">
    <reaction evidence="3">
        <text>a phosphate monoester + H2O = an alcohol + phosphate</text>
        <dbReference type="Rhea" id="RHEA:15017"/>
        <dbReference type="ChEBI" id="CHEBI:15377"/>
        <dbReference type="ChEBI" id="CHEBI:30879"/>
        <dbReference type="ChEBI" id="CHEBI:43474"/>
        <dbReference type="ChEBI" id="CHEBI:67140"/>
        <dbReference type="EC" id="3.1.3.2"/>
    </reaction>
</comment>
<dbReference type="InterPro" id="IPR008963">
    <property type="entry name" value="Purple_acid_Pase-like_N"/>
</dbReference>
<name>A0A914C411_9BILA</name>
<dbReference type="InterPro" id="IPR004843">
    <property type="entry name" value="Calcineurin-like_PHP"/>
</dbReference>
<organism evidence="6 7">
    <name type="scientific">Acrobeloides nanus</name>
    <dbReference type="NCBI Taxonomy" id="290746"/>
    <lineage>
        <taxon>Eukaryota</taxon>
        <taxon>Metazoa</taxon>
        <taxon>Ecdysozoa</taxon>
        <taxon>Nematoda</taxon>
        <taxon>Chromadorea</taxon>
        <taxon>Rhabditida</taxon>
        <taxon>Tylenchina</taxon>
        <taxon>Cephalobomorpha</taxon>
        <taxon>Cephaloboidea</taxon>
        <taxon>Cephalobidae</taxon>
        <taxon>Acrobeloides</taxon>
    </lineage>
</organism>
<feature type="domain" description="Purple acid phosphatase N-terminal" evidence="5">
    <location>
        <begin position="1"/>
        <end position="76"/>
    </location>
</feature>
<evidence type="ECO:0000256" key="1">
    <source>
        <dbReference type="ARBA" id="ARBA00022729"/>
    </source>
</evidence>
<proteinExistence type="inferred from homology"/>
<accession>A0A914C411</accession>
<dbReference type="PANTHER" id="PTHR45867:SF3">
    <property type="entry name" value="ACID PHOSPHATASE TYPE 7"/>
    <property type="match status" value="1"/>
</dbReference>
<dbReference type="GO" id="GO:0046872">
    <property type="term" value="F:metal ion binding"/>
    <property type="evidence" value="ECO:0007669"/>
    <property type="project" value="InterPro"/>
</dbReference>
<dbReference type="AlphaFoldDB" id="A0A914C411"/>
<feature type="domain" description="Calcineurin-like phosphoesterase" evidence="4">
    <location>
        <begin position="88"/>
        <end position="291"/>
    </location>
</feature>
<dbReference type="Proteomes" id="UP000887540">
    <property type="component" value="Unplaced"/>
</dbReference>
<keyword evidence="2" id="KW-0325">Glycoprotein</keyword>
<dbReference type="SUPFAM" id="SSF56300">
    <property type="entry name" value="Metallo-dependent phosphatases"/>
    <property type="match status" value="1"/>
</dbReference>
<dbReference type="PANTHER" id="PTHR45867">
    <property type="entry name" value="PURPLE ACID PHOSPHATASE"/>
    <property type="match status" value="1"/>
</dbReference>
<dbReference type="Gene3D" id="3.60.21.10">
    <property type="match status" value="1"/>
</dbReference>
<dbReference type="EC" id="3.1.3.2" evidence="3"/>
<evidence type="ECO:0000256" key="3">
    <source>
        <dbReference type="RuleBase" id="RU361203"/>
    </source>
</evidence>
<evidence type="ECO:0000259" key="4">
    <source>
        <dbReference type="Pfam" id="PF00149"/>
    </source>
</evidence>
<reference evidence="7" key="1">
    <citation type="submission" date="2022-11" db="UniProtKB">
        <authorList>
            <consortium name="WormBaseParasite"/>
        </authorList>
    </citation>
    <scope>IDENTIFICATION</scope>
</reference>
<evidence type="ECO:0000256" key="2">
    <source>
        <dbReference type="ARBA" id="ARBA00023180"/>
    </source>
</evidence>
<dbReference type="CDD" id="cd00839">
    <property type="entry name" value="MPP_PAPs"/>
    <property type="match status" value="1"/>
</dbReference>
<comment type="similarity">
    <text evidence="3">Belongs to the metallophosphoesterase superfamily. Purple acid phosphatase family.</text>
</comment>
<dbReference type="WBParaSite" id="ACRNAN_Path_243.g910.t1">
    <property type="protein sequence ID" value="ACRNAN_Path_243.g910.t1"/>
    <property type="gene ID" value="ACRNAN_Path_243.g910"/>
</dbReference>
<dbReference type="GO" id="GO:0003993">
    <property type="term" value="F:acid phosphatase activity"/>
    <property type="evidence" value="ECO:0007669"/>
    <property type="project" value="UniProtKB-EC"/>
</dbReference>
<keyword evidence="3" id="KW-0378">Hydrolase</keyword>
<dbReference type="Pfam" id="PF16656">
    <property type="entry name" value="Pur_ac_phosph_N"/>
    <property type="match status" value="1"/>
</dbReference>
<keyword evidence="1" id="KW-0732">Signal</keyword>
<dbReference type="Gene3D" id="2.60.40.380">
    <property type="entry name" value="Purple acid phosphatase-like, N-terminal"/>
    <property type="match status" value="1"/>
</dbReference>
<dbReference type="SUPFAM" id="SSF49363">
    <property type="entry name" value="Purple acid phosphatase, N-terminal domain"/>
    <property type="match status" value="1"/>
</dbReference>
<evidence type="ECO:0000313" key="7">
    <source>
        <dbReference type="WBParaSite" id="ACRNAN_Path_243.g910.t1"/>
    </source>
</evidence>
<protein>
    <recommendedName>
        <fullName evidence="3">Purple acid phosphatase</fullName>
        <ecNumber evidence="3">3.1.3.2</ecNumber>
    </recommendedName>
</protein>
<evidence type="ECO:0000259" key="5">
    <source>
        <dbReference type="Pfam" id="PF16656"/>
    </source>
</evidence>
<sequence length="309" mass="36145">MVITWVTFDDTIDTIVEYGIEKLDQEVRGSADLFVDSGAKATNRYIHTVVIENIQGGQRYFYRVGSDYGWSSIFSFIGLQERPNGGYRYAVYGDLGNENARSLGKIQKLAQDGDFDVVLHVGDFAYDMNSKDGNVGDEFMRQIEPVAAYVPYMAVVGNHEHAYNFSHFVNRFRMPASEHNLFYSFDLGYAHFIAISTEFYFYTNYGWDQISNQWQWLIEDLEKANENRDNVPWIITLGHRPMYCSDFYRDDCTKYESIIRVGLPNTHAYGLEKLFWKYGVDLELWAHEHSYERMYPVYNRRVRLLQSGY</sequence>
<dbReference type="InterPro" id="IPR029052">
    <property type="entry name" value="Metallo-depent_PP-like"/>
</dbReference>
<dbReference type="InterPro" id="IPR041792">
    <property type="entry name" value="MPP_PAP"/>
</dbReference>
<dbReference type="Pfam" id="PF00149">
    <property type="entry name" value="Metallophos"/>
    <property type="match status" value="1"/>
</dbReference>
<dbReference type="InterPro" id="IPR015914">
    <property type="entry name" value="PAPs_N"/>
</dbReference>
<evidence type="ECO:0000313" key="6">
    <source>
        <dbReference type="Proteomes" id="UP000887540"/>
    </source>
</evidence>
<keyword evidence="6" id="KW-1185">Reference proteome</keyword>